<organism evidence="3 4">
    <name type="scientific">Massilia horti</name>
    <dbReference type="NCBI Taxonomy" id="2562153"/>
    <lineage>
        <taxon>Bacteria</taxon>
        <taxon>Pseudomonadati</taxon>
        <taxon>Pseudomonadota</taxon>
        <taxon>Betaproteobacteria</taxon>
        <taxon>Burkholderiales</taxon>
        <taxon>Oxalobacteraceae</taxon>
        <taxon>Telluria group</taxon>
        <taxon>Massilia</taxon>
    </lineage>
</organism>
<keyword evidence="1" id="KW-0732">Signal</keyword>
<name>A0A4Y9SRQ9_9BURK</name>
<evidence type="ECO:0000313" key="3">
    <source>
        <dbReference type="EMBL" id="TFW27343.1"/>
    </source>
</evidence>
<comment type="caution">
    <text evidence="3">The sequence shown here is derived from an EMBL/GenBank/DDBJ whole genome shotgun (WGS) entry which is preliminary data.</text>
</comment>
<dbReference type="AlphaFoldDB" id="A0A4Y9SRQ9"/>
<keyword evidence="4" id="KW-1185">Reference proteome</keyword>
<feature type="signal peptide" evidence="1">
    <location>
        <begin position="1"/>
        <end position="28"/>
    </location>
</feature>
<dbReference type="Proteomes" id="UP000297258">
    <property type="component" value="Unassembled WGS sequence"/>
</dbReference>
<dbReference type="InterPro" id="IPR006311">
    <property type="entry name" value="TAT_signal"/>
</dbReference>
<accession>A0A4Y9SRQ9</accession>
<evidence type="ECO:0000259" key="2">
    <source>
        <dbReference type="Pfam" id="PF01814"/>
    </source>
</evidence>
<dbReference type="CDD" id="cd12108">
    <property type="entry name" value="Hr-like"/>
    <property type="match status" value="1"/>
</dbReference>
<dbReference type="PANTHER" id="PTHR39966">
    <property type="entry name" value="BLL2471 PROTEIN-RELATED"/>
    <property type="match status" value="1"/>
</dbReference>
<reference evidence="3 4" key="1">
    <citation type="submission" date="2019-03" db="EMBL/GenBank/DDBJ databases">
        <title>Draft genome of Massilia hortus sp. nov., a novel bacterial species of the Oxalobacteraceae family.</title>
        <authorList>
            <person name="Peta V."/>
            <person name="Raths R."/>
            <person name="Bucking H."/>
        </authorList>
    </citation>
    <scope>NUCLEOTIDE SEQUENCE [LARGE SCALE GENOMIC DNA]</scope>
    <source>
        <strain evidence="3 4">ONC3</strain>
    </source>
</reference>
<dbReference type="GO" id="GO:0005886">
    <property type="term" value="C:plasma membrane"/>
    <property type="evidence" value="ECO:0007669"/>
    <property type="project" value="TreeGrafter"/>
</dbReference>
<dbReference type="PROSITE" id="PS51318">
    <property type="entry name" value="TAT"/>
    <property type="match status" value="1"/>
</dbReference>
<dbReference type="EMBL" id="SPUM01000152">
    <property type="protein sequence ID" value="TFW27343.1"/>
    <property type="molecule type" value="Genomic_DNA"/>
</dbReference>
<dbReference type="Gene3D" id="1.20.120.520">
    <property type="entry name" value="nmb1532 protein domain like"/>
    <property type="match status" value="1"/>
</dbReference>
<dbReference type="OrthoDB" id="2083283at2"/>
<evidence type="ECO:0000313" key="4">
    <source>
        <dbReference type="Proteomes" id="UP000297258"/>
    </source>
</evidence>
<dbReference type="RefSeq" id="WP_135192249.1">
    <property type="nucleotide sequence ID" value="NZ_SPUM01000152.1"/>
</dbReference>
<dbReference type="PANTHER" id="PTHR39966:SF1">
    <property type="entry name" value="HEMERYTHRIN-LIKE DOMAIN-CONTAINING PROTEIN"/>
    <property type="match status" value="1"/>
</dbReference>
<feature type="domain" description="Hemerythrin-like" evidence="2">
    <location>
        <begin position="37"/>
        <end position="170"/>
    </location>
</feature>
<evidence type="ECO:0000256" key="1">
    <source>
        <dbReference type="SAM" id="SignalP"/>
    </source>
</evidence>
<protein>
    <submittedName>
        <fullName evidence="3">Hemerythrin domain-containing protein</fullName>
    </submittedName>
</protein>
<gene>
    <name evidence="3" type="ORF">E4O92_24470</name>
</gene>
<sequence>MTTRRRLLQTSIAASGLLAGSSSGFAGAAEREKTVTANEDLMREHGVLRRALLVYGAVADRLMRDAASVPPAPLLRTARLFRQFGEDYHERRLEEKYIFPAVRKLSGPAARYPDVLEMQHNRGRELTTYVMQLARQERIPAAQARPLATALQQFNLMYENHTAREDTIVFVAWKDSLSGTAYKEMGERFEAIEKQVFGHDGFEDAVKTIGEIEGELGLTDIAQFTMPAPPRI</sequence>
<dbReference type="InterPro" id="IPR012312">
    <property type="entry name" value="Hemerythrin-like"/>
</dbReference>
<feature type="chain" id="PRO_5021327419" evidence="1">
    <location>
        <begin position="29"/>
        <end position="232"/>
    </location>
</feature>
<proteinExistence type="predicted"/>
<dbReference type="Pfam" id="PF01814">
    <property type="entry name" value="Hemerythrin"/>
    <property type="match status" value="1"/>
</dbReference>